<reference evidence="3" key="1">
    <citation type="journal article" date="2015" name="Nature">
        <title>Complex archaea that bridge the gap between prokaryotes and eukaryotes.</title>
        <authorList>
            <person name="Spang A."/>
            <person name="Saw J.H."/>
            <person name="Jorgensen S.L."/>
            <person name="Zaremba-Niedzwiedzka K."/>
            <person name="Martijn J."/>
            <person name="Lind A.E."/>
            <person name="van Eijk R."/>
            <person name="Schleper C."/>
            <person name="Guy L."/>
            <person name="Ettema T.J."/>
        </authorList>
    </citation>
    <scope>NUCLEOTIDE SEQUENCE</scope>
</reference>
<dbReference type="InterPro" id="IPR016181">
    <property type="entry name" value="Acyl_CoA_acyltransferase"/>
</dbReference>
<sequence>MTLIDSLTDLINKTSEELAEVVTRGGLGSGHHGHAGRPGEVGGSQPKVGKSPIASFRNNVTAHYSGQTNGSLIAYDEGGNYLGHLDWREFEDEIDIAWVFVEEDQRRKGIGRDLIRQLSKEFKGQKIKPTLSTDLGTAFLEGVKGEGIIERHYGPGPHPGTGTDQDAHAGGGGWWQDNPAARGMDWTPGRNTLTAGYKEARVDPRDIAKLPGARGEEKKIEYDHVQRLAELIKVEGLKHKPLIIVEIDGTAHIWEGNHRVRAAIMA</sequence>
<dbReference type="Gene3D" id="3.40.630.30">
    <property type="match status" value="1"/>
</dbReference>
<organism evidence="3">
    <name type="scientific">marine sediment metagenome</name>
    <dbReference type="NCBI Taxonomy" id="412755"/>
    <lineage>
        <taxon>unclassified sequences</taxon>
        <taxon>metagenomes</taxon>
        <taxon>ecological metagenomes</taxon>
    </lineage>
</organism>
<dbReference type="SUPFAM" id="SSF110849">
    <property type="entry name" value="ParB/Sulfiredoxin"/>
    <property type="match status" value="1"/>
</dbReference>
<evidence type="ECO:0000259" key="2">
    <source>
        <dbReference type="PROSITE" id="PS51186"/>
    </source>
</evidence>
<protein>
    <recommendedName>
        <fullName evidence="2">N-acetyltransferase domain-containing protein</fullName>
    </recommendedName>
</protein>
<comment type="caution">
    <text evidence="3">The sequence shown here is derived from an EMBL/GenBank/DDBJ whole genome shotgun (WGS) entry which is preliminary data.</text>
</comment>
<feature type="non-terminal residue" evidence="3">
    <location>
        <position position="266"/>
    </location>
</feature>
<gene>
    <name evidence="3" type="ORF">LCGC14_1815440</name>
</gene>
<dbReference type="CDD" id="cd04301">
    <property type="entry name" value="NAT_SF"/>
    <property type="match status" value="1"/>
</dbReference>
<dbReference type="EMBL" id="LAZR01017701">
    <property type="protein sequence ID" value="KKL99333.1"/>
    <property type="molecule type" value="Genomic_DNA"/>
</dbReference>
<dbReference type="PROSITE" id="PS51186">
    <property type="entry name" value="GNAT"/>
    <property type="match status" value="1"/>
</dbReference>
<dbReference type="Pfam" id="PF13508">
    <property type="entry name" value="Acetyltransf_7"/>
    <property type="match status" value="1"/>
</dbReference>
<dbReference type="AlphaFoldDB" id="A0A0F9GKL9"/>
<dbReference type="InterPro" id="IPR000182">
    <property type="entry name" value="GNAT_dom"/>
</dbReference>
<accession>A0A0F9GKL9</accession>
<feature type="region of interest" description="Disordered" evidence="1">
    <location>
        <begin position="25"/>
        <end position="49"/>
    </location>
</feature>
<evidence type="ECO:0000256" key="1">
    <source>
        <dbReference type="SAM" id="MobiDB-lite"/>
    </source>
</evidence>
<dbReference type="InterPro" id="IPR036086">
    <property type="entry name" value="ParB/Sulfiredoxin_sf"/>
</dbReference>
<dbReference type="GO" id="GO:0016747">
    <property type="term" value="F:acyltransferase activity, transferring groups other than amino-acyl groups"/>
    <property type="evidence" value="ECO:0007669"/>
    <property type="project" value="InterPro"/>
</dbReference>
<evidence type="ECO:0000313" key="3">
    <source>
        <dbReference type="EMBL" id="KKL99333.1"/>
    </source>
</evidence>
<dbReference type="Gene3D" id="3.90.1530.10">
    <property type="entry name" value="Conserved hypothetical protein from pyrococcus furiosus pfu- 392566-001, ParB domain"/>
    <property type="match status" value="1"/>
</dbReference>
<name>A0A0F9GKL9_9ZZZZ</name>
<proteinExistence type="predicted"/>
<dbReference type="SUPFAM" id="SSF55729">
    <property type="entry name" value="Acyl-CoA N-acyltransferases (Nat)"/>
    <property type="match status" value="1"/>
</dbReference>
<feature type="domain" description="N-acetyltransferase" evidence="2">
    <location>
        <begin position="1"/>
        <end position="161"/>
    </location>
</feature>